<evidence type="ECO:0000313" key="2">
    <source>
        <dbReference type="Proteomes" id="UP001066276"/>
    </source>
</evidence>
<name>A0AAV7SK99_PLEWA</name>
<gene>
    <name evidence="1" type="ORF">NDU88_004931</name>
</gene>
<sequence>MSVKAPRSTPSSAHLVYVYSNFGLAGPASGAAASWEGPIPLLLCSGWHHTGGSHSSTTLYLVGSYPPHSRSQHRLRPNVETRLLQGPDHQPLRSSSERRVALLGLTAAYSPPRPACNVCALQSPARSLRSHPEPLQRCQESAGDVITRIIEGLRAECTIERPLRRILATPPVGHLTKIEHSTPPKKYTIINIPLF</sequence>
<reference evidence="1" key="1">
    <citation type="journal article" date="2022" name="bioRxiv">
        <title>Sequencing and chromosome-scale assembly of the giantPleurodeles waltlgenome.</title>
        <authorList>
            <person name="Brown T."/>
            <person name="Elewa A."/>
            <person name="Iarovenko S."/>
            <person name="Subramanian E."/>
            <person name="Araus A.J."/>
            <person name="Petzold A."/>
            <person name="Susuki M."/>
            <person name="Suzuki K.-i.T."/>
            <person name="Hayashi T."/>
            <person name="Toyoda A."/>
            <person name="Oliveira C."/>
            <person name="Osipova E."/>
            <person name="Leigh N.D."/>
            <person name="Simon A."/>
            <person name="Yun M.H."/>
        </authorList>
    </citation>
    <scope>NUCLEOTIDE SEQUENCE</scope>
    <source>
        <strain evidence="1">20211129_DDA</strain>
        <tissue evidence="1">Liver</tissue>
    </source>
</reference>
<evidence type="ECO:0000313" key="1">
    <source>
        <dbReference type="EMBL" id="KAJ1164494.1"/>
    </source>
</evidence>
<proteinExistence type="predicted"/>
<comment type="caution">
    <text evidence="1">The sequence shown here is derived from an EMBL/GenBank/DDBJ whole genome shotgun (WGS) entry which is preliminary data.</text>
</comment>
<organism evidence="1 2">
    <name type="scientific">Pleurodeles waltl</name>
    <name type="common">Iberian ribbed newt</name>
    <dbReference type="NCBI Taxonomy" id="8319"/>
    <lineage>
        <taxon>Eukaryota</taxon>
        <taxon>Metazoa</taxon>
        <taxon>Chordata</taxon>
        <taxon>Craniata</taxon>
        <taxon>Vertebrata</taxon>
        <taxon>Euteleostomi</taxon>
        <taxon>Amphibia</taxon>
        <taxon>Batrachia</taxon>
        <taxon>Caudata</taxon>
        <taxon>Salamandroidea</taxon>
        <taxon>Salamandridae</taxon>
        <taxon>Pleurodelinae</taxon>
        <taxon>Pleurodeles</taxon>
    </lineage>
</organism>
<accession>A0AAV7SK99</accession>
<dbReference type="AlphaFoldDB" id="A0AAV7SK99"/>
<dbReference type="EMBL" id="JANPWB010000008">
    <property type="protein sequence ID" value="KAJ1164494.1"/>
    <property type="molecule type" value="Genomic_DNA"/>
</dbReference>
<dbReference type="Proteomes" id="UP001066276">
    <property type="component" value="Chromosome 4_2"/>
</dbReference>
<protein>
    <submittedName>
        <fullName evidence="1">Uncharacterized protein</fullName>
    </submittedName>
</protein>
<keyword evidence="2" id="KW-1185">Reference proteome</keyword>